<gene>
    <name evidence="2" type="ORF">LA20249_09805</name>
</gene>
<dbReference type="RefSeq" id="WP_057737719.1">
    <property type="nucleotide sequence ID" value="NZ_AZDQ01000006.1"/>
</dbReference>
<organism evidence="2 3">
    <name type="scientific">Companilactobacillus alimentarius DSM 20249</name>
    <dbReference type="NCBI Taxonomy" id="1423720"/>
    <lineage>
        <taxon>Bacteria</taxon>
        <taxon>Bacillati</taxon>
        <taxon>Bacillota</taxon>
        <taxon>Bacilli</taxon>
        <taxon>Lactobacillales</taxon>
        <taxon>Lactobacillaceae</taxon>
        <taxon>Companilactobacillus</taxon>
    </lineage>
</organism>
<dbReference type="GO" id="GO:0016887">
    <property type="term" value="F:ATP hydrolysis activity"/>
    <property type="evidence" value="ECO:0007669"/>
    <property type="project" value="InterPro"/>
</dbReference>
<reference evidence="2 3" key="1">
    <citation type="submission" date="2016-12" db="EMBL/GenBank/DDBJ databases">
        <title>The whole genome sequencing and assembly of Lactobacillus alimentarius DSM 20249T strain.</title>
        <authorList>
            <person name="Lee Y.-J."/>
            <person name="Yi H."/>
            <person name="Bahn Y.-S."/>
            <person name="Kim J.F."/>
            <person name="Lee D.-W."/>
        </authorList>
    </citation>
    <scope>NUCLEOTIDE SEQUENCE [LARGE SCALE GENOMIC DNA]</scope>
    <source>
        <strain evidence="2 3">DSM 20249</strain>
    </source>
</reference>
<dbReference type="PANTHER" id="PTHR43038:SF3">
    <property type="entry name" value="ABC TRANSPORTER G FAMILY MEMBER 20 ISOFORM X1"/>
    <property type="match status" value="1"/>
</dbReference>
<feature type="domain" description="ABC transporter" evidence="1">
    <location>
        <begin position="8"/>
        <end position="228"/>
    </location>
</feature>
<dbReference type="EMBL" id="CP018867">
    <property type="protein sequence ID" value="AUI72455.1"/>
    <property type="molecule type" value="Genomic_DNA"/>
</dbReference>
<evidence type="ECO:0000313" key="2">
    <source>
        <dbReference type="EMBL" id="AUI72455.1"/>
    </source>
</evidence>
<evidence type="ECO:0000259" key="1">
    <source>
        <dbReference type="PROSITE" id="PS50893"/>
    </source>
</evidence>
<dbReference type="OrthoDB" id="2968466at2"/>
<dbReference type="Pfam" id="PF00005">
    <property type="entry name" value="ABC_tran"/>
    <property type="match status" value="1"/>
</dbReference>
<dbReference type="Gene3D" id="3.40.50.300">
    <property type="entry name" value="P-loop containing nucleotide triphosphate hydrolases"/>
    <property type="match status" value="1"/>
</dbReference>
<dbReference type="PROSITE" id="PS50893">
    <property type="entry name" value="ABC_TRANSPORTER_2"/>
    <property type="match status" value="1"/>
</dbReference>
<accession>A0A2K9HMN1</accession>
<dbReference type="InterPro" id="IPR003439">
    <property type="entry name" value="ABC_transporter-like_ATP-bd"/>
</dbReference>
<dbReference type="AlphaFoldDB" id="A0A2K9HMN1"/>
<dbReference type="InterPro" id="IPR027417">
    <property type="entry name" value="P-loop_NTPase"/>
</dbReference>
<dbReference type="STRING" id="1423720.FC67_GL000115"/>
<protein>
    <recommendedName>
        <fullName evidence="1">ABC transporter domain-containing protein</fullName>
    </recommendedName>
</protein>
<sequence>MAEIMKLLSVNDLSLQNEGYFAFKHVAFSLSQNEIVGINGDNGSGKTQLLEAIADNKSVDSGKIQYTPGVRIGYLPQNDPQVIEQTVRKYLEEVRRLSKKLAVRSDQLESMVTYLKLAPYLDRSISQLSLGLQRRVGFIAAVAGHPNVLLLDEPFIFQPNEIVQGMASMLQDLKDNGSGIIISQTEFSSEMQLLLDQGYQLKNGALIKSVLPKKTDYLLVFHINPNSIAITHEITPYIVKNANNLLEMRVPVNLKDIMVGKMIALNYQFEEAEEIES</sequence>
<dbReference type="SUPFAM" id="SSF52540">
    <property type="entry name" value="P-loop containing nucleoside triphosphate hydrolases"/>
    <property type="match status" value="1"/>
</dbReference>
<proteinExistence type="predicted"/>
<name>A0A2K9HMN1_9LACO</name>
<evidence type="ECO:0000313" key="3">
    <source>
        <dbReference type="Proteomes" id="UP000234653"/>
    </source>
</evidence>
<dbReference type="PANTHER" id="PTHR43038">
    <property type="entry name" value="ATP-BINDING CASSETTE, SUB-FAMILY H, MEMBER 1"/>
    <property type="match status" value="1"/>
</dbReference>
<dbReference type="GO" id="GO:0005524">
    <property type="term" value="F:ATP binding"/>
    <property type="evidence" value="ECO:0007669"/>
    <property type="project" value="InterPro"/>
</dbReference>
<keyword evidence="3" id="KW-1185">Reference proteome</keyword>
<dbReference type="Proteomes" id="UP000234653">
    <property type="component" value="Chromosome"/>
</dbReference>
<dbReference type="KEGG" id="lali:LA20249_09805"/>